<dbReference type="AlphaFoldDB" id="A0A1B8A7P9"/>
<dbReference type="EMBL" id="LYXU01000051">
    <property type="protein sequence ID" value="OBS17038.1"/>
    <property type="molecule type" value="Genomic_DNA"/>
</dbReference>
<organism evidence="3 5">
    <name type="scientific">Fusarium poae</name>
    <dbReference type="NCBI Taxonomy" id="36050"/>
    <lineage>
        <taxon>Eukaryota</taxon>
        <taxon>Fungi</taxon>
        <taxon>Dikarya</taxon>
        <taxon>Ascomycota</taxon>
        <taxon>Pezizomycotina</taxon>
        <taxon>Sordariomycetes</taxon>
        <taxon>Hypocreomycetidae</taxon>
        <taxon>Hypocreales</taxon>
        <taxon>Nectriaceae</taxon>
        <taxon>Fusarium</taxon>
    </lineage>
</organism>
<feature type="region of interest" description="Disordered" evidence="1">
    <location>
        <begin position="1"/>
        <end position="20"/>
    </location>
</feature>
<keyword evidence="5" id="KW-1185">Reference proteome</keyword>
<evidence type="ECO:0000313" key="3">
    <source>
        <dbReference type="EMBL" id="OBS16497.1"/>
    </source>
</evidence>
<dbReference type="OrthoDB" id="5050147at2759"/>
<sequence>MSASRAPLDPMARGEYMKLDEKRALQRSVLDRDREHGTGKEAKPWERLKRLAKTPYKRTNRYLQVPDSRPAQSVVHSAASHPLDTPSRVTEDRTRSTTEDHRKEDGRIFIHFTHNHPCREDGEDEDLRCLWIDSSDDEADGQVIRT</sequence>
<comment type="caution">
    <text evidence="3">The sequence shown here is derived from an EMBL/GenBank/DDBJ whole genome shotgun (WGS) entry which is preliminary data.</text>
</comment>
<dbReference type="Proteomes" id="UP000091967">
    <property type="component" value="Unassembled WGS sequence"/>
</dbReference>
<evidence type="ECO:0000313" key="2">
    <source>
        <dbReference type="EMBL" id="OBS15311.1"/>
    </source>
</evidence>
<evidence type="ECO:0000256" key="1">
    <source>
        <dbReference type="SAM" id="MobiDB-lite"/>
    </source>
</evidence>
<reference evidence="3 5" key="1">
    <citation type="submission" date="2016-06" db="EMBL/GenBank/DDBJ databases">
        <title>Living apart together: crosstalk between the core and supernumerary genomes in a fungal plant pathogen.</title>
        <authorList>
            <person name="Vanheule A."/>
            <person name="Audenaert K."/>
            <person name="Warris S."/>
            <person name="Van De Geest H."/>
            <person name="Schijlen E."/>
            <person name="Hofte M."/>
            <person name="De Saeger S."/>
            <person name="Haesaert G."/>
            <person name="Waalwijk C."/>
            <person name="Van Der Lee T."/>
        </authorList>
    </citation>
    <scope>NUCLEOTIDE SEQUENCE [LARGE SCALE GENOMIC DNA]</scope>
    <source>
        <strain evidence="3 5">2516</strain>
    </source>
</reference>
<accession>A0A1B8A7P9</accession>
<protein>
    <submittedName>
        <fullName evidence="3">Uncharacterized protein</fullName>
    </submittedName>
</protein>
<dbReference type="EMBL" id="LYXU01000085">
    <property type="protein sequence ID" value="OBS16497.1"/>
    <property type="molecule type" value="Genomic_DNA"/>
</dbReference>
<proteinExistence type="predicted"/>
<feature type="region of interest" description="Disordered" evidence="1">
    <location>
        <begin position="57"/>
        <end position="105"/>
    </location>
</feature>
<gene>
    <name evidence="4" type="ORF">FPOA_12431</name>
    <name evidence="3" type="ORF">FPOA_12823</name>
    <name evidence="2" type="ORF">FPOA_13834</name>
</gene>
<dbReference type="EMBL" id="LYXU01000163">
    <property type="protein sequence ID" value="OBS15311.1"/>
    <property type="molecule type" value="Genomic_DNA"/>
</dbReference>
<feature type="compositionally biased region" description="Basic and acidic residues" evidence="1">
    <location>
        <begin position="89"/>
        <end position="105"/>
    </location>
</feature>
<name>A0A1B8A7P9_FUSPO</name>
<evidence type="ECO:0000313" key="4">
    <source>
        <dbReference type="EMBL" id="OBS17038.1"/>
    </source>
</evidence>
<evidence type="ECO:0000313" key="5">
    <source>
        <dbReference type="Proteomes" id="UP000091967"/>
    </source>
</evidence>